<proteinExistence type="predicted"/>
<accession>A0A0W0F672</accession>
<comment type="caution">
    <text evidence="1">The sequence shown here is derived from an EMBL/GenBank/DDBJ whole genome shotgun (WGS) entry which is preliminary data.</text>
</comment>
<dbReference type="EMBL" id="LATX01002288">
    <property type="protein sequence ID" value="KTB31808.1"/>
    <property type="molecule type" value="Genomic_DNA"/>
</dbReference>
<evidence type="ECO:0000313" key="2">
    <source>
        <dbReference type="Proteomes" id="UP000054988"/>
    </source>
</evidence>
<protein>
    <submittedName>
        <fullName evidence="1">Uncharacterized protein</fullName>
    </submittedName>
</protein>
<organism evidence="1 2">
    <name type="scientific">Moniliophthora roreri</name>
    <name type="common">Frosty pod rot fungus</name>
    <name type="synonym">Monilia roreri</name>
    <dbReference type="NCBI Taxonomy" id="221103"/>
    <lineage>
        <taxon>Eukaryota</taxon>
        <taxon>Fungi</taxon>
        <taxon>Dikarya</taxon>
        <taxon>Basidiomycota</taxon>
        <taxon>Agaricomycotina</taxon>
        <taxon>Agaricomycetes</taxon>
        <taxon>Agaricomycetidae</taxon>
        <taxon>Agaricales</taxon>
        <taxon>Marasmiineae</taxon>
        <taxon>Marasmiaceae</taxon>
        <taxon>Moniliophthora</taxon>
    </lineage>
</organism>
<sequence length="578" mass="66117">MSFFQGSSNFSIHESHLSIVQGSQYNRVQVIHNKGKKKQTIWDDYERVRTGDVYLTKVIGTGMIYGRSWRTMNASSTISIARVRGEDKEAEFLHVGYSGPKAFEAFKQDFDRFSAVKCGLLFNIQLSSSTLTIIVRHPNIYQLFGYNDRRGLPSLIFYDALIPVERVPFINGKLSPILTVYLEFQLYATQPFKDEIAFVTSSAWIDPRSGALRKGPDIQSSKQLPLPRLTTKSTTSSLAPLSIQTYSDTSAVVDYVSRILPADAILWGVSSYGMICEAEMGAVQAWPYLAGSLWKRDQKDIIVRWTGLTETPRYVCVDRWWLKDERKTVMEDGSVRIKFTDPMDFKDEWYLEYVLFYGNKELAIQASWLAQAHSIFTQLGIHKDEWEEYCILGYFDFKFYRTKESAYEQRNTDATLDKSIGYLFIRPIPRLSDDETIWMSWAKSAKYFWSFDPSGQEEMSESTRKSLGLPSFTTGILLVGRYWDLDIYNTVEQLQISKNLDPKTTELARSLGYPLMQVVRDDNRLQELEVLASSTTIADILEFYNALNADNCCTSNEGSESDEEIVLYPRSNGAAVVE</sequence>
<dbReference type="Proteomes" id="UP000054988">
    <property type="component" value="Unassembled WGS sequence"/>
</dbReference>
<name>A0A0W0F672_MONRR</name>
<gene>
    <name evidence="1" type="ORF">WG66_15610</name>
</gene>
<dbReference type="AlphaFoldDB" id="A0A0W0F672"/>
<reference evidence="1 2" key="1">
    <citation type="submission" date="2015-12" db="EMBL/GenBank/DDBJ databases">
        <title>Draft genome sequence of Moniliophthora roreri, the causal agent of frosty pod rot of cacao.</title>
        <authorList>
            <person name="Aime M.C."/>
            <person name="Diaz-Valderrama J.R."/>
            <person name="Kijpornyongpan T."/>
            <person name="Phillips-Mora W."/>
        </authorList>
    </citation>
    <scope>NUCLEOTIDE SEQUENCE [LARGE SCALE GENOMIC DNA]</scope>
    <source>
        <strain evidence="1 2">MCA 2952</strain>
    </source>
</reference>
<evidence type="ECO:0000313" key="1">
    <source>
        <dbReference type="EMBL" id="KTB31808.1"/>
    </source>
</evidence>